<evidence type="ECO:0000313" key="1">
    <source>
        <dbReference type="EMBL" id="MBB4914011.1"/>
    </source>
</evidence>
<proteinExistence type="predicted"/>
<evidence type="ECO:0000313" key="2">
    <source>
        <dbReference type="Proteomes" id="UP000552644"/>
    </source>
</evidence>
<sequence>MYPWRTKAEEIQAVNLRYETIRGDAHSQHASTKIIKETMVKLWTT</sequence>
<keyword evidence="2" id="KW-1185">Reference proteome</keyword>
<dbReference type="EMBL" id="JACHJP010000001">
    <property type="protein sequence ID" value="MBB4914011.1"/>
    <property type="molecule type" value="Genomic_DNA"/>
</dbReference>
<protein>
    <submittedName>
        <fullName evidence="1">Uncharacterized protein</fullName>
    </submittedName>
</protein>
<accession>A0A7W7VKS7</accession>
<gene>
    <name evidence="1" type="ORF">FHS44_001083</name>
</gene>
<dbReference type="Proteomes" id="UP000552644">
    <property type="component" value="Unassembled WGS sequence"/>
</dbReference>
<comment type="caution">
    <text evidence="1">The sequence shown here is derived from an EMBL/GenBank/DDBJ whole genome shotgun (WGS) entry which is preliminary data.</text>
</comment>
<name>A0A7W7VKS7_9ACTN</name>
<dbReference type="AlphaFoldDB" id="A0A7W7VKS7"/>
<organism evidence="1 2">
    <name type="scientific">Streptosporangium saharense</name>
    <dbReference type="NCBI Taxonomy" id="1706840"/>
    <lineage>
        <taxon>Bacteria</taxon>
        <taxon>Bacillati</taxon>
        <taxon>Actinomycetota</taxon>
        <taxon>Actinomycetes</taxon>
        <taxon>Streptosporangiales</taxon>
        <taxon>Streptosporangiaceae</taxon>
        <taxon>Streptosporangium</taxon>
    </lineage>
</organism>
<reference evidence="1 2" key="1">
    <citation type="submission" date="2020-08" db="EMBL/GenBank/DDBJ databases">
        <title>Genomic Encyclopedia of Type Strains, Phase III (KMG-III): the genomes of soil and plant-associated and newly described type strains.</title>
        <authorList>
            <person name="Whitman W."/>
        </authorList>
    </citation>
    <scope>NUCLEOTIDE SEQUENCE [LARGE SCALE GENOMIC DNA]</scope>
    <source>
        <strain evidence="1 2">CECT 8840</strain>
    </source>
</reference>